<evidence type="ECO:0000256" key="4">
    <source>
        <dbReference type="ARBA" id="ARBA00023136"/>
    </source>
</evidence>
<gene>
    <name evidence="6" type="ORF">CORC01_10353</name>
</gene>
<protein>
    <submittedName>
        <fullName evidence="6">COPI associated protein</fullName>
    </submittedName>
</protein>
<keyword evidence="7" id="KW-1185">Reference proteome</keyword>
<name>A0A1G4AYW0_9PEZI</name>
<dbReference type="PANTHER" id="PTHR28128">
    <property type="entry name" value="GOLGI APPARATUS MEMBRANE PROTEIN TVP15"/>
    <property type="match status" value="1"/>
</dbReference>
<dbReference type="Proteomes" id="UP000176998">
    <property type="component" value="Unassembled WGS sequence"/>
</dbReference>
<evidence type="ECO:0000256" key="5">
    <source>
        <dbReference type="SAM" id="Phobius"/>
    </source>
</evidence>
<dbReference type="EMBL" id="MJBS01000102">
    <property type="protein sequence ID" value="OHE94306.1"/>
    <property type="molecule type" value="Genomic_DNA"/>
</dbReference>
<organism evidence="6 7">
    <name type="scientific">Colletotrichum orchidophilum</name>
    <dbReference type="NCBI Taxonomy" id="1209926"/>
    <lineage>
        <taxon>Eukaryota</taxon>
        <taxon>Fungi</taxon>
        <taxon>Dikarya</taxon>
        <taxon>Ascomycota</taxon>
        <taxon>Pezizomycotina</taxon>
        <taxon>Sordariomycetes</taxon>
        <taxon>Hypocreomycetidae</taxon>
        <taxon>Glomerellales</taxon>
        <taxon>Glomerellaceae</taxon>
        <taxon>Colletotrichum</taxon>
    </lineage>
</organism>
<sequence>MELSDAFRIVNLATATIMVLGGIAQFFNFNFQGIIVGAYVIIFGLCTALLEFQIPPQVSRYASFLFSFVGRGVSFSLLVYVFIGSILLSDGVFKIIAGSIVGLIGVAYVVLEFIPQIEPPANMREADGGWGAEQV</sequence>
<dbReference type="InterPro" id="IPR013714">
    <property type="entry name" value="Golgi_TVP15"/>
</dbReference>
<dbReference type="AlphaFoldDB" id="A0A1G4AYW0"/>
<keyword evidence="3 5" id="KW-1133">Transmembrane helix</keyword>
<comment type="caution">
    <text evidence="6">The sequence shown here is derived from an EMBL/GenBank/DDBJ whole genome shotgun (WGS) entry which is preliminary data.</text>
</comment>
<feature type="transmembrane region" description="Helical" evidence="5">
    <location>
        <begin position="64"/>
        <end position="83"/>
    </location>
</feature>
<accession>A0A1G4AYW0</accession>
<dbReference type="GO" id="GO:0000139">
    <property type="term" value="C:Golgi membrane"/>
    <property type="evidence" value="ECO:0007669"/>
    <property type="project" value="TreeGrafter"/>
</dbReference>
<evidence type="ECO:0000313" key="7">
    <source>
        <dbReference type="Proteomes" id="UP000176998"/>
    </source>
</evidence>
<feature type="transmembrane region" description="Helical" evidence="5">
    <location>
        <begin position="33"/>
        <end position="52"/>
    </location>
</feature>
<keyword evidence="2 5" id="KW-0812">Transmembrane</keyword>
<feature type="transmembrane region" description="Helical" evidence="5">
    <location>
        <begin position="7"/>
        <end position="27"/>
    </location>
</feature>
<dbReference type="RefSeq" id="XP_022471469.1">
    <property type="nucleotide sequence ID" value="XM_022621981.1"/>
</dbReference>
<dbReference type="PANTHER" id="PTHR28128:SF1">
    <property type="entry name" value="GOLGI APPARATUS MEMBRANE PROTEIN TVP15"/>
    <property type="match status" value="1"/>
</dbReference>
<evidence type="ECO:0000256" key="1">
    <source>
        <dbReference type="ARBA" id="ARBA00004141"/>
    </source>
</evidence>
<reference evidence="6 7" key="1">
    <citation type="submission" date="2016-09" db="EMBL/GenBank/DDBJ databases">
        <authorList>
            <person name="Capua I."/>
            <person name="De Benedictis P."/>
            <person name="Joannis T."/>
            <person name="Lombin L.H."/>
            <person name="Cattoli G."/>
        </authorList>
    </citation>
    <scope>NUCLEOTIDE SEQUENCE [LARGE SCALE GENOMIC DNA]</scope>
    <source>
        <strain evidence="6 7">IMI 309357</strain>
    </source>
</reference>
<feature type="transmembrane region" description="Helical" evidence="5">
    <location>
        <begin position="95"/>
        <end position="114"/>
    </location>
</feature>
<evidence type="ECO:0000313" key="6">
    <source>
        <dbReference type="EMBL" id="OHE94306.1"/>
    </source>
</evidence>
<keyword evidence="4 5" id="KW-0472">Membrane</keyword>
<evidence type="ECO:0000256" key="3">
    <source>
        <dbReference type="ARBA" id="ARBA00022989"/>
    </source>
</evidence>
<proteinExistence type="predicted"/>
<dbReference type="OrthoDB" id="423534at2759"/>
<dbReference type="STRING" id="1209926.A0A1G4AYW0"/>
<dbReference type="GO" id="GO:0016192">
    <property type="term" value="P:vesicle-mediated transport"/>
    <property type="evidence" value="ECO:0007669"/>
    <property type="project" value="TreeGrafter"/>
</dbReference>
<dbReference type="Pfam" id="PF08507">
    <property type="entry name" value="COPI_assoc"/>
    <property type="match status" value="1"/>
</dbReference>
<evidence type="ECO:0000256" key="2">
    <source>
        <dbReference type="ARBA" id="ARBA00022692"/>
    </source>
</evidence>
<dbReference type="GeneID" id="34563491"/>
<comment type="subcellular location">
    <subcellularLocation>
        <location evidence="1">Membrane</location>
        <topology evidence="1">Multi-pass membrane protein</topology>
    </subcellularLocation>
</comment>